<dbReference type="OrthoDB" id="1046782at2759"/>
<dbReference type="PANTHER" id="PTHR13593">
    <property type="match status" value="1"/>
</dbReference>
<dbReference type="InterPro" id="IPR051057">
    <property type="entry name" value="PI-PLC_domain"/>
</dbReference>
<evidence type="ECO:0008006" key="3">
    <source>
        <dbReference type="Google" id="ProtNLM"/>
    </source>
</evidence>
<comment type="caution">
    <text evidence="1">The sequence shown here is derived from an EMBL/GenBank/DDBJ whole genome shotgun (WGS) entry which is preliminary data.</text>
</comment>
<protein>
    <recommendedName>
        <fullName evidence="3">PI-PLC X-box domain-containing protein</fullName>
    </recommendedName>
</protein>
<dbReference type="GO" id="GO:0008081">
    <property type="term" value="F:phosphoric diester hydrolase activity"/>
    <property type="evidence" value="ECO:0007669"/>
    <property type="project" value="InterPro"/>
</dbReference>
<accession>A0A0M8N4N4</accession>
<dbReference type="GO" id="GO:0006629">
    <property type="term" value="P:lipid metabolic process"/>
    <property type="evidence" value="ECO:0007669"/>
    <property type="project" value="InterPro"/>
</dbReference>
<dbReference type="EMBL" id="LGSR01000017">
    <property type="protein sequence ID" value="KOS20544.1"/>
    <property type="molecule type" value="Genomic_DNA"/>
</dbReference>
<proteinExistence type="predicted"/>
<gene>
    <name evidence="1" type="ORF">ESCO_005293</name>
</gene>
<dbReference type="PANTHER" id="PTHR13593:SF143">
    <property type="entry name" value="PHOSPHATIDYLINOSITOL-SPECIFIC PHOSPHOLIPASE C X DOMAIN-CONTAINING PROTEIN"/>
    <property type="match status" value="1"/>
</dbReference>
<keyword evidence="2" id="KW-1185">Reference proteome</keyword>
<dbReference type="SUPFAM" id="SSF51695">
    <property type="entry name" value="PLC-like phosphodiesterases"/>
    <property type="match status" value="1"/>
</dbReference>
<dbReference type="CDD" id="cd08621">
    <property type="entry name" value="PI-PLCXDc_like_2"/>
    <property type="match status" value="1"/>
</dbReference>
<organism evidence="1 2">
    <name type="scientific">Escovopsis weberi</name>
    <dbReference type="NCBI Taxonomy" id="150374"/>
    <lineage>
        <taxon>Eukaryota</taxon>
        <taxon>Fungi</taxon>
        <taxon>Dikarya</taxon>
        <taxon>Ascomycota</taxon>
        <taxon>Pezizomycotina</taxon>
        <taxon>Sordariomycetes</taxon>
        <taxon>Hypocreomycetidae</taxon>
        <taxon>Hypocreales</taxon>
        <taxon>Hypocreaceae</taxon>
        <taxon>Escovopsis</taxon>
    </lineage>
</organism>
<evidence type="ECO:0000313" key="2">
    <source>
        <dbReference type="Proteomes" id="UP000053831"/>
    </source>
</evidence>
<dbReference type="Proteomes" id="UP000053831">
    <property type="component" value="Unassembled WGS sequence"/>
</dbReference>
<reference evidence="1 2" key="1">
    <citation type="submission" date="2015-07" db="EMBL/GenBank/DDBJ databases">
        <title>The genome of the fungus Escovopsis weberi, a specialized disease agent of ant agriculture.</title>
        <authorList>
            <person name="de Man T.J."/>
            <person name="Stajich J.E."/>
            <person name="Kubicek C.P."/>
            <person name="Chenthamara K."/>
            <person name="Atanasova L."/>
            <person name="Druzhinina I.S."/>
            <person name="Birnbaum S."/>
            <person name="Barribeau S.M."/>
            <person name="Teiling C."/>
            <person name="Suen G."/>
            <person name="Currie C."/>
            <person name="Gerardo N.M."/>
        </authorList>
    </citation>
    <scope>NUCLEOTIDE SEQUENCE [LARGE SCALE GENOMIC DNA]</scope>
</reference>
<dbReference type="InterPro" id="IPR017946">
    <property type="entry name" value="PLC-like_Pdiesterase_TIM-brl"/>
</dbReference>
<dbReference type="Gene3D" id="3.20.20.190">
    <property type="entry name" value="Phosphatidylinositol (PI) phosphodiesterase"/>
    <property type="match status" value="1"/>
</dbReference>
<sequence>MNSNGITGAIQYITIVNLTPHRFVLQSTHSYQFDVFSWGDIPQGRARQNTVQYTSRVGANAVDDNGEAYYRIDGTDKTFFVRATTHIPDDNPKRTVFDLSGMGLGQREYSDPATQAPVTLIITGSNDYGFMASIRYGVGNWMRGIYDVIKDRQIQHVVMPGSHDAGMSQISGQLISFGISANTQTQGINIRDQLQAGSRWFDWRVGSIHDGDSYSFWTLHVNDELAEVAVGNSGESIDDVVREINEFTAAYPGEMIFFRVRYLVGRRRAPVAGPIYWDTSMVNAFFDKLRGVNNRCGNLDTTTTFNGRPASYFMDKNGGNGCVIFLLAGDLQAGVPQDSVPDGIYRASQLPVNDHWSNKPDTQSMAEDQVAQWKQIGRGGSSDTFLIGQWLVSADAITSTFDSLQSIAIQPTNPALYWMGVNNISPEAWPTVILTDYVGVVVANQTSWNLLSADVYTLAVGLNLYMISENCALSPGRSTLLPVAEGAVRTSSVSLSRPWNGIIYANGTVDDHPPAHLHPGRVSVLKSGTVFMNGTVLTRDTPNSAFSIAI</sequence>
<dbReference type="AlphaFoldDB" id="A0A0M8N4N4"/>
<name>A0A0M8N4N4_ESCWE</name>
<evidence type="ECO:0000313" key="1">
    <source>
        <dbReference type="EMBL" id="KOS20544.1"/>
    </source>
</evidence>